<name>A0A1Y3ARG1_EURMA</name>
<accession>A0A1Y3ARG1</accession>
<organism evidence="3 4">
    <name type="scientific">Euroglyphus maynei</name>
    <name type="common">Mayne's house dust mite</name>
    <dbReference type="NCBI Taxonomy" id="6958"/>
    <lineage>
        <taxon>Eukaryota</taxon>
        <taxon>Metazoa</taxon>
        <taxon>Ecdysozoa</taxon>
        <taxon>Arthropoda</taxon>
        <taxon>Chelicerata</taxon>
        <taxon>Arachnida</taxon>
        <taxon>Acari</taxon>
        <taxon>Acariformes</taxon>
        <taxon>Sarcoptiformes</taxon>
        <taxon>Astigmata</taxon>
        <taxon>Psoroptidia</taxon>
        <taxon>Analgoidea</taxon>
        <taxon>Pyroglyphidae</taxon>
        <taxon>Pyroglyphinae</taxon>
        <taxon>Euroglyphus</taxon>
    </lineage>
</organism>
<keyword evidence="2" id="KW-1133">Transmembrane helix</keyword>
<gene>
    <name evidence="3" type="ORF">BLA29_010689</name>
</gene>
<keyword evidence="4" id="KW-1185">Reference proteome</keyword>
<keyword evidence="2" id="KW-0472">Membrane</keyword>
<comment type="caution">
    <text evidence="3">The sequence shown here is derived from an EMBL/GenBank/DDBJ whole genome shotgun (WGS) entry which is preliminary data.</text>
</comment>
<keyword evidence="2" id="KW-0812">Transmembrane</keyword>
<proteinExistence type="predicted"/>
<evidence type="ECO:0000313" key="4">
    <source>
        <dbReference type="Proteomes" id="UP000194236"/>
    </source>
</evidence>
<dbReference type="EMBL" id="MUJZ01065942">
    <property type="protein sequence ID" value="OTF70404.1"/>
    <property type="molecule type" value="Genomic_DNA"/>
</dbReference>
<evidence type="ECO:0000256" key="2">
    <source>
        <dbReference type="SAM" id="Phobius"/>
    </source>
</evidence>
<feature type="region of interest" description="Disordered" evidence="1">
    <location>
        <begin position="84"/>
        <end position="105"/>
    </location>
</feature>
<feature type="transmembrane region" description="Helical" evidence="2">
    <location>
        <begin position="33"/>
        <end position="60"/>
    </location>
</feature>
<evidence type="ECO:0000256" key="1">
    <source>
        <dbReference type="SAM" id="MobiDB-lite"/>
    </source>
</evidence>
<dbReference type="AlphaFoldDB" id="A0A1Y3ARG1"/>
<reference evidence="3 4" key="1">
    <citation type="submission" date="2017-03" db="EMBL/GenBank/DDBJ databases">
        <title>Genome Survey of Euroglyphus maynei.</title>
        <authorList>
            <person name="Arlian L.G."/>
            <person name="Morgan M.S."/>
            <person name="Rider S.D."/>
        </authorList>
    </citation>
    <scope>NUCLEOTIDE SEQUENCE [LARGE SCALE GENOMIC DNA]</scope>
    <source>
        <strain evidence="3">Arlian Lab</strain>
        <tissue evidence="3">Whole body</tissue>
    </source>
</reference>
<protein>
    <submittedName>
        <fullName evidence="3">Uncharacterized protein</fullName>
    </submittedName>
</protein>
<sequence length="154" mass="17495">MNHQDESKIFFYILYIRILIIILFNSLTDADHVLFGLVLGILSGLFLVLVIFSIMFVFFVRKQKIVPTQELIMIGDTVSNTDNNTSINTLDDPNHETNTETTTTERNASQMEFNPLLIVNPVKKPPRLGIPDVSSSDIFKSIVDIKSNEYIDTE</sequence>
<feature type="transmembrane region" description="Helical" evidence="2">
    <location>
        <begin position="9"/>
        <end position="27"/>
    </location>
</feature>
<evidence type="ECO:0000313" key="3">
    <source>
        <dbReference type="EMBL" id="OTF70404.1"/>
    </source>
</evidence>
<dbReference type="Proteomes" id="UP000194236">
    <property type="component" value="Unassembled WGS sequence"/>
</dbReference>